<dbReference type="GO" id="GO:0005524">
    <property type="term" value="F:ATP binding"/>
    <property type="evidence" value="ECO:0007669"/>
    <property type="project" value="UniProtKB-KW"/>
</dbReference>
<evidence type="ECO:0000256" key="3">
    <source>
        <dbReference type="ARBA" id="ARBA00022741"/>
    </source>
</evidence>
<organism evidence="10 11">
    <name type="scientific">Cryobacterium mannosilyticum</name>
    <dbReference type="NCBI Taxonomy" id="1259190"/>
    <lineage>
        <taxon>Bacteria</taxon>
        <taxon>Bacillati</taxon>
        <taxon>Actinomycetota</taxon>
        <taxon>Actinomycetes</taxon>
        <taxon>Micrococcales</taxon>
        <taxon>Microbacteriaceae</taxon>
        <taxon>Cryobacterium</taxon>
    </lineage>
</organism>
<dbReference type="SUPFAM" id="SSF90123">
    <property type="entry name" value="ABC transporter transmembrane region"/>
    <property type="match status" value="1"/>
</dbReference>
<dbReference type="EMBL" id="SOFM01000023">
    <property type="protein sequence ID" value="TFC04128.1"/>
    <property type="molecule type" value="Genomic_DNA"/>
</dbReference>
<evidence type="ECO:0000256" key="2">
    <source>
        <dbReference type="ARBA" id="ARBA00022692"/>
    </source>
</evidence>
<dbReference type="InterPro" id="IPR003593">
    <property type="entry name" value="AAA+_ATPase"/>
</dbReference>
<evidence type="ECO:0000259" key="9">
    <source>
        <dbReference type="PROSITE" id="PS50929"/>
    </source>
</evidence>
<dbReference type="InterPro" id="IPR011527">
    <property type="entry name" value="ABC1_TM_dom"/>
</dbReference>
<feature type="transmembrane region" description="Helical" evidence="7">
    <location>
        <begin position="84"/>
        <end position="104"/>
    </location>
</feature>
<evidence type="ECO:0000259" key="8">
    <source>
        <dbReference type="PROSITE" id="PS50893"/>
    </source>
</evidence>
<gene>
    <name evidence="10" type="primary">cydC</name>
    <name evidence="10" type="ORF">E3O32_08180</name>
</gene>
<accession>A0A4R8WCW0</accession>
<feature type="domain" description="ABC transporter" evidence="8">
    <location>
        <begin position="390"/>
        <end position="612"/>
    </location>
</feature>
<feature type="transmembrane region" description="Helical" evidence="7">
    <location>
        <begin position="270"/>
        <end position="295"/>
    </location>
</feature>
<feature type="transmembrane region" description="Helical" evidence="7">
    <location>
        <begin position="49"/>
        <end position="72"/>
    </location>
</feature>
<keyword evidence="4" id="KW-0067">ATP-binding</keyword>
<feature type="transmembrane region" description="Helical" evidence="7">
    <location>
        <begin position="193"/>
        <end position="214"/>
    </location>
</feature>
<dbReference type="InterPro" id="IPR036640">
    <property type="entry name" value="ABC1_TM_sf"/>
</dbReference>
<evidence type="ECO:0000256" key="7">
    <source>
        <dbReference type="SAM" id="Phobius"/>
    </source>
</evidence>
<feature type="transmembrane region" description="Helical" evidence="7">
    <location>
        <begin position="169"/>
        <end position="187"/>
    </location>
</feature>
<dbReference type="GO" id="GO:0005886">
    <property type="term" value="C:plasma membrane"/>
    <property type="evidence" value="ECO:0007669"/>
    <property type="project" value="UniProtKB-SubCell"/>
</dbReference>
<dbReference type="NCBIfam" id="TIGR02868">
    <property type="entry name" value="CydC"/>
    <property type="match status" value="1"/>
</dbReference>
<feature type="domain" description="ABC transmembrane type-1" evidence="9">
    <location>
        <begin position="53"/>
        <end position="341"/>
    </location>
</feature>
<dbReference type="RefSeq" id="WP_134508417.1">
    <property type="nucleotide sequence ID" value="NZ_SOFM01000023.1"/>
</dbReference>
<keyword evidence="5 7" id="KW-1133">Transmembrane helix</keyword>
<proteinExistence type="predicted"/>
<dbReference type="GO" id="GO:0140359">
    <property type="term" value="F:ABC-type transporter activity"/>
    <property type="evidence" value="ECO:0007669"/>
    <property type="project" value="InterPro"/>
</dbReference>
<evidence type="ECO:0000313" key="11">
    <source>
        <dbReference type="Proteomes" id="UP000297643"/>
    </source>
</evidence>
<evidence type="ECO:0000256" key="1">
    <source>
        <dbReference type="ARBA" id="ARBA00004651"/>
    </source>
</evidence>
<keyword evidence="2 7" id="KW-0812">Transmembrane</keyword>
<dbReference type="CDD" id="cd03228">
    <property type="entry name" value="ABCC_MRP_Like"/>
    <property type="match status" value="1"/>
</dbReference>
<comment type="subcellular location">
    <subcellularLocation>
        <location evidence="1">Cell membrane</location>
        <topology evidence="1">Multi-pass membrane protein</topology>
    </subcellularLocation>
</comment>
<evidence type="ECO:0000256" key="5">
    <source>
        <dbReference type="ARBA" id="ARBA00022989"/>
    </source>
</evidence>
<dbReference type="GO" id="GO:0034775">
    <property type="term" value="P:glutathione transmembrane transport"/>
    <property type="evidence" value="ECO:0007669"/>
    <property type="project" value="InterPro"/>
</dbReference>
<evidence type="ECO:0000256" key="6">
    <source>
        <dbReference type="ARBA" id="ARBA00023136"/>
    </source>
</evidence>
<sequence length="614" mass="63232">MSEPTLDAAAAAAAGAVAAEPAVSAPARTRRLSTATRAILRLAQPRARWFLPGLAAGVASMLCAVALLATSAWLITRAAEQPPILYLSMAVVGVRAFALGRSAFRYLDRLSSHDAAFRQLSLLRVGVFSRIIPLAPAGLADTGRGELLTRLVRDVDALQDLPLRVVQPLATAGIVAALSVAGVWSVLPAAGLTLLLSLVVAGVLGALGSGVLAARAERELAPLRGNLTGQVLEVVENLDVLTAFGALTGRLDALRRADELLRRATLRRSLGVGVQGAVLSLFAGAATVAALAVGIPALAAGGSGGAAGGLAGPAFAVIVLVPMAVFEVFGTVPAALGAWREVRSSAERVATAVPTEIPAEIPVEVPVGVPVEIPSGGATGPTRGERARIVELTDLGARWPGAASPAVTGVFLRLAPGDRVHLAGPSGAGKTSLAQALVRFLDYTGSYTLGGVEARLLPQSEVRAVVGLCEQRPWLFDDSIRQNLLFARDTATDEELLAVVDRVGLAEWAAERGGLDARVGERGALVSGGQAQRIALARALLADFPVLVVDEPTANVDEEQGDRLVRDILVTAAEDGRAVLLISHTPVPDELITARVTLPGRDPGLRRAAGVLPA</sequence>
<dbReference type="Gene3D" id="3.40.50.300">
    <property type="entry name" value="P-loop containing nucleotide triphosphate hydrolases"/>
    <property type="match status" value="1"/>
</dbReference>
<keyword evidence="6 7" id="KW-0472">Membrane</keyword>
<dbReference type="Proteomes" id="UP000297643">
    <property type="component" value="Unassembled WGS sequence"/>
</dbReference>
<dbReference type="Pfam" id="PF00005">
    <property type="entry name" value="ABC_tran"/>
    <property type="match status" value="1"/>
</dbReference>
<reference evidence="10 11" key="1">
    <citation type="submission" date="2019-03" db="EMBL/GenBank/DDBJ databases">
        <title>Genomics of glacier-inhabiting Cryobacterium strains.</title>
        <authorList>
            <person name="Liu Q."/>
            <person name="Xin Y.-H."/>
        </authorList>
    </citation>
    <scope>NUCLEOTIDE SEQUENCE [LARGE SCALE GENOMIC DNA]</scope>
    <source>
        <strain evidence="10 11">RHLT2-21</strain>
    </source>
</reference>
<dbReference type="InterPro" id="IPR027417">
    <property type="entry name" value="P-loop_NTPase"/>
</dbReference>
<keyword evidence="3" id="KW-0547">Nucleotide-binding</keyword>
<keyword evidence="11" id="KW-1185">Reference proteome</keyword>
<name>A0A4R8WCW0_9MICO</name>
<dbReference type="SMART" id="SM00382">
    <property type="entry name" value="AAA"/>
    <property type="match status" value="1"/>
</dbReference>
<dbReference type="InterPro" id="IPR003439">
    <property type="entry name" value="ABC_transporter-like_ATP-bd"/>
</dbReference>
<evidence type="ECO:0000256" key="4">
    <source>
        <dbReference type="ARBA" id="ARBA00022840"/>
    </source>
</evidence>
<dbReference type="PANTHER" id="PTHR24221:SF590">
    <property type="entry name" value="COMPONENT LINKED WITH THE ASSEMBLY OF CYTOCHROME' TRANSPORT TRANSMEMBRANE ATP-BINDING PROTEIN ABC TRANSPORTER CYDD-RELATED"/>
    <property type="match status" value="1"/>
</dbReference>
<dbReference type="GO" id="GO:0016887">
    <property type="term" value="F:ATP hydrolysis activity"/>
    <property type="evidence" value="ECO:0007669"/>
    <property type="project" value="InterPro"/>
</dbReference>
<dbReference type="SUPFAM" id="SSF52540">
    <property type="entry name" value="P-loop containing nucleoside triphosphate hydrolases"/>
    <property type="match status" value="1"/>
</dbReference>
<protein>
    <submittedName>
        <fullName evidence="10">Thiol reductant ABC exporter subunit CydC</fullName>
    </submittedName>
</protein>
<dbReference type="InterPro" id="IPR039421">
    <property type="entry name" value="Type_1_exporter"/>
</dbReference>
<dbReference type="PANTHER" id="PTHR24221">
    <property type="entry name" value="ATP-BINDING CASSETTE SUB-FAMILY B"/>
    <property type="match status" value="1"/>
</dbReference>
<dbReference type="InterPro" id="IPR014223">
    <property type="entry name" value="ABC_CydC/D"/>
</dbReference>
<dbReference type="InterPro" id="IPR017871">
    <property type="entry name" value="ABC_transporter-like_CS"/>
</dbReference>
<dbReference type="Pfam" id="PF00664">
    <property type="entry name" value="ABC_membrane"/>
    <property type="match status" value="1"/>
</dbReference>
<dbReference type="Gene3D" id="1.20.1560.10">
    <property type="entry name" value="ABC transporter type 1, transmembrane domain"/>
    <property type="match status" value="1"/>
</dbReference>
<dbReference type="GO" id="GO:0045454">
    <property type="term" value="P:cell redox homeostasis"/>
    <property type="evidence" value="ECO:0007669"/>
    <property type="project" value="InterPro"/>
</dbReference>
<comment type="caution">
    <text evidence="10">The sequence shown here is derived from an EMBL/GenBank/DDBJ whole genome shotgun (WGS) entry which is preliminary data.</text>
</comment>
<feature type="transmembrane region" description="Helical" evidence="7">
    <location>
        <begin position="315"/>
        <end position="339"/>
    </location>
</feature>
<dbReference type="PROSITE" id="PS50929">
    <property type="entry name" value="ABC_TM1F"/>
    <property type="match status" value="1"/>
</dbReference>
<evidence type="ECO:0000313" key="10">
    <source>
        <dbReference type="EMBL" id="TFC04128.1"/>
    </source>
</evidence>
<dbReference type="PROSITE" id="PS00211">
    <property type="entry name" value="ABC_TRANSPORTER_1"/>
    <property type="match status" value="1"/>
</dbReference>
<dbReference type="PROSITE" id="PS50893">
    <property type="entry name" value="ABC_TRANSPORTER_2"/>
    <property type="match status" value="1"/>
</dbReference>
<dbReference type="AlphaFoldDB" id="A0A4R8WCW0"/>